<dbReference type="Proteomes" id="UP000237105">
    <property type="component" value="Unassembled WGS sequence"/>
</dbReference>
<organism evidence="1 2">
    <name type="scientific">Parasponia andersonii</name>
    <name type="common">Sponia andersonii</name>
    <dbReference type="NCBI Taxonomy" id="3476"/>
    <lineage>
        <taxon>Eukaryota</taxon>
        <taxon>Viridiplantae</taxon>
        <taxon>Streptophyta</taxon>
        <taxon>Embryophyta</taxon>
        <taxon>Tracheophyta</taxon>
        <taxon>Spermatophyta</taxon>
        <taxon>Magnoliopsida</taxon>
        <taxon>eudicotyledons</taxon>
        <taxon>Gunneridae</taxon>
        <taxon>Pentapetalae</taxon>
        <taxon>rosids</taxon>
        <taxon>fabids</taxon>
        <taxon>Rosales</taxon>
        <taxon>Cannabaceae</taxon>
        <taxon>Parasponia</taxon>
    </lineage>
</organism>
<name>A0A2P5AZI1_PARAD</name>
<gene>
    <name evidence="1" type="ORF">PanWU01x14_285570</name>
</gene>
<dbReference type="EMBL" id="JXTB01000403">
    <property type="protein sequence ID" value="PON41958.1"/>
    <property type="molecule type" value="Genomic_DNA"/>
</dbReference>
<sequence>MVRSSVIQMRLVLRGDARHVALSCLLEDFDSELERSSVDEKGTAREDALVESMWLCHIKWEIEVARVANKKW</sequence>
<evidence type="ECO:0000313" key="1">
    <source>
        <dbReference type="EMBL" id="PON41958.1"/>
    </source>
</evidence>
<proteinExistence type="predicted"/>
<dbReference type="OrthoDB" id="10479775at2759"/>
<protein>
    <submittedName>
        <fullName evidence="1">Uncharacterized protein</fullName>
    </submittedName>
</protein>
<accession>A0A2P5AZI1</accession>
<evidence type="ECO:0000313" key="2">
    <source>
        <dbReference type="Proteomes" id="UP000237105"/>
    </source>
</evidence>
<reference evidence="2" key="1">
    <citation type="submission" date="2016-06" db="EMBL/GenBank/DDBJ databases">
        <title>Parallel loss of symbiosis genes in relatives of nitrogen-fixing non-legume Parasponia.</title>
        <authorList>
            <person name="Van Velzen R."/>
            <person name="Holmer R."/>
            <person name="Bu F."/>
            <person name="Rutten L."/>
            <person name="Van Zeijl A."/>
            <person name="Liu W."/>
            <person name="Santuari L."/>
            <person name="Cao Q."/>
            <person name="Sharma T."/>
            <person name="Shen D."/>
            <person name="Roswanjaya Y."/>
            <person name="Wardhani T."/>
            <person name="Kalhor M.S."/>
            <person name="Jansen J."/>
            <person name="Van den Hoogen J."/>
            <person name="Gungor B."/>
            <person name="Hartog M."/>
            <person name="Hontelez J."/>
            <person name="Verver J."/>
            <person name="Yang W.-C."/>
            <person name="Schijlen E."/>
            <person name="Repin R."/>
            <person name="Schilthuizen M."/>
            <person name="Schranz E."/>
            <person name="Heidstra R."/>
            <person name="Miyata K."/>
            <person name="Fedorova E."/>
            <person name="Kohlen W."/>
            <person name="Bisseling T."/>
            <person name="Smit S."/>
            <person name="Geurts R."/>
        </authorList>
    </citation>
    <scope>NUCLEOTIDE SEQUENCE [LARGE SCALE GENOMIC DNA]</scope>
    <source>
        <strain evidence="2">cv. WU1-14</strain>
    </source>
</reference>
<dbReference type="AlphaFoldDB" id="A0A2P5AZI1"/>
<comment type="caution">
    <text evidence="1">The sequence shown here is derived from an EMBL/GenBank/DDBJ whole genome shotgun (WGS) entry which is preliminary data.</text>
</comment>
<keyword evidence="2" id="KW-1185">Reference proteome</keyword>